<accession>A0A0G1AUB8</accession>
<dbReference type="SUPFAM" id="SSF56601">
    <property type="entry name" value="beta-lactamase/transpeptidase-like"/>
    <property type="match status" value="1"/>
</dbReference>
<reference evidence="6 7" key="1">
    <citation type="journal article" date="2015" name="Nature">
        <title>rRNA introns, odd ribosomes, and small enigmatic genomes across a large radiation of phyla.</title>
        <authorList>
            <person name="Brown C.T."/>
            <person name="Hug L.A."/>
            <person name="Thomas B.C."/>
            <person name="Sharon I."/>
            <person name="Castelle C.J."/>
            <person name="Singh A."/>
            <person name="Wilkins M.J."/>
            <person name="Williams K.H."/>
            <person name="Banfield J.F."/>
        </authorList>
    </citation>
    <scope>NUCLEOTIDE SEQUENCE [LARGE SCALE GENOMIC DNA]</scope>
</reference>
<dbReference type="EMBL" id="LCEB01000020">
    <property type="protein sequence ID" value="KKS64695.1"/>
    <property type="molecule type" value="Genomic_DNA"/>
</dbReference>
<evidence type="ECO:0000256" key="2">
    <source>
        <dbReference type="ARBA" id="ARBA00023136"/>
    </source>
</evidence>
<dbReference type="SUPFAM" id="SSF56519">
    <property type="entry name" value="Penicillin binding protein dimerisation domain"/>
    <property type="match status" value="1"/>
</dbReference>
<feature type="transmembrane region" description="Helical" evidence="3">
    <location>
        <begin position="7"/>
        <end position="26"/>
    </location>
</feature>
<dbReference type="Gene3D" id="3.90.1310.10">
    <property type="entry name" value="Penicillin-binding protein 2a (Domain 2)"/>
    <property type="match status" value="1"/>
</dbReference>
<dbReference type="Pfam" id="PF03717">
    <property type="entry name" value="PBP_dimer"/>
    <property type="match status" value="1"/>
</dbReference>
<organism evidence="6 7">
    <name type="scientific">Candidatus Daviesbacteria bacterium GW2011_GWA1_42_6</name>
    <dbReference type="NCBI Taxonomy" id="1618420"/>
    <lineage>
        <taxon>Bacteria</taxon>
        <taxon>Candidatus Daviesiibacteriota</taxon>
    </lineage>
</organism>
<comment type="subcellular location">
    <subcellularLocation>
        <location evidence="1">Membrane</location>
    </subcellularLocation>
</comment>
<keyword evidence="3" id="KW-1133">Transmembrane helix</keyword>
<dbReference type="GO" id="GO:0005886">
    <property type="term" value="C:plasma membrane"/>
    <property type="evidence" value="ECO:0007669"/>
    <property type="project" value="TreeGrafter"/>
</dbReference>
<dbReference type="Proteomes" id="UP000034135">
    <property type="component" value="Unassembled WGS sequence"/>
</dbReference>
<comment type="caution">
    <text evidence="6">The sequence shown here is derived from an EMBL/GenBank/DDBJ whole genome shotgun (WGS) entry which is preliminary data.</text>
</comment>
<keyword evidence="2 3" id="KW-0472">Membrane</keyword>
<evidence type="ECO:0000313" key="7">
    <source>
        <dbReference type="Proteomes" id="UP000034135"/>
    </source>
</evidence>
<name>A0A0G1AUB8_9BACT</name>
<dbReference type="InterPro" id="IPR036138">
    <property type="entry name" value="PBP_dimer_sf"/>
</dbReference>
<dbReference type="InterPro" id="IPR001460">
    <property type="entry name" value="PCN-bd_Tpept"/>
</dbReference>
<evidence type="ECO:0000256" key="1">
    <source>
        <dbReference type="ARBA" id="ARBA00004370"/>
    </source>
</evidence>
<dbReference type="PATRIC" id="fig|1618420.3.peg.253"/>
<keyword evidence="6" id="KW-0808">Transferase</keyword>
<protein>
    <submittedName>
        <fullName evidence="6">Peptidoglycan glycosyltransferase</fullName>
    </submittedName>
</protein>
<gene>
    <name evidence="6" type="ORF">UV33_C0020G0005</name>
</gene>
<dbReference type="GO" id="GO:0071555">
    <property type="term" value="P:cell wall organization"/>
    <property type="evidence" value="ECO:0007669"/>
    <property type="project" value="TreeGrafter"/>
</dbReference>
<dbReference type="GO" id="GO:0008658">
    <property type="term" value="F:penicillin binding"/>
    <property type="evidence" value="ECO:0007669"/>
    <property type="project" value="InterPro"/>
</dbReference>
<evidence type="ECO:0000256" key="3">
    <source>
        <dbReference type="SAM" id="Phobius"/>
    </source>
</evidence>
<dbReference type="InterPro" id="IPR050515">
    <property type="entry name" value="Beta-lactam/transpept"/>
</dbReference>
<dbReference type="InterPro" id="IPR012338">
    <property type="entry name" value="Beta-lactam/transpept-like"/>
</dbReference>
<sequence length="354" mass="39031">MRFKFLKVVYIFIFAAISIRLFYWQVIMFDELSVRAEQQHLVSFRLEAPRGSIFSADGALMGSNKPSFLLFGLPKIIKNPDEAALKLAQVIVSDHKEIQAKREDIRSKLSQDLYWVILEKSISLELKGEIEKIDIEGIGFENIASRLYPEGSSAAHILGFVGADAMGKQTGYFGVEGFYNGQLKGVGGILTEEKDARGLPILMGKFLNKEPKKGNDLILNIDRTVQYTVEKNLKAGVEKYGAKSGSVVVMDPKTGAILAMASFPNYDPGDFASFPKEYFKNPIVADSYEPGSTFKVLVMAAALNENLVKPDTKCDNCSGPVQISGYTKQALISARKTIGGRLIWQPPLSDKGLL</sequence>
<proteinExistence type="predicted"/>
<dbReference type="AlphaFoldDB" id="A0A0G1AUB8"/>
<dbReference type="PANTHER" id="PTHR30627:SF1">
    <property type="entry name" value="PEPTIDOGLYCAN D,D-TRANSPEPTIDASE FTSI"/>
    <property type="match status" value="1"/>
</dbReference>
<dbReference type="GO" id="GO:0016740">
    <property type="term" value="F:transferase activity"/>
    <property type="evidence" value="ECO:0007669"/>
    <property type="project" value="UniProtKB-KW"/>
</dbReference>
<evidence type="ECO:0000259" key="4">
    <source>
        <dbReference type="Pfam" id="PF00905"/>
    </source>
</evidence>
<dbReference type="Pfam" id="PF00905">
    <property type="entry name" value="Transpeptidase"/>
    <property type="match status" value="1"/>
</dbReference>
<evidence type="ECO:0000313" key="6">
    <source>
        <dbReference type="EMBL" id="KKS64695.1"/>
    </source>
</evidence>
<keyword evidence="3" id="KW-0812">Transmembrane</keyword>
<dbReference type="InterPro" id="IPR005311">
    <property type="entry name" value="PBP_dimer"/>
</dbReference>
<dbReference type="PANTHER" id="PTHR30627">
    <property type="entry name" value="PEPTIDOGLYCAN D,D-TRANSPEPTIDASE"/>
    <property type="match status" value="1"/>
</dbReference>
<dbReference type="Gene3D" id="3.40.710.10">
    <property type="entry name" value="DD-peptidase/beta-lactamase superfamily"/>
    <property type="match status" value="1"/>
</dbReference>
<feature type="domain" description="Penicillin-binding protein dimerisation" evidence="5">
    <location>
        <begin position="46"/>
        <end position="199"/>
    </location>
</feature>
<feature type="domain" description="Penicillin-binding protein transpeptidase" evidence="4">
    <location>
        <begin position="245"/>
        <end position="329"/>
    </location>
</feature>
<evidence type="ECO:0000259" key="5">
    <source>
        <dbReference type="Pfam" id="PF03717"/>
    </source>
</evidence>